<name>A0A6C0HN15_9ZZZZ</name>
<accession>A0A6C0HN15</accession>
<dbReference type="AlphaFoldDB" id="A0A6C0HN15"/>
<evidence type="ECO:0000256" key="1">
    <source>
        <dbReference type="SAM" id="MobiDB-lite"/>
    </source>
</evidence>
<dbReference type="EMBL" id="MN739992">
    <property type="protein sequence ID" value="QHT81784.1"/>
    <property type="molecule type" value="Genomic_DNA"/>
</dbReference>
<feature type="region of interest" description="Disordered" evidence="1">
    <location>
        <begin position="1"/>
        <end position="62"/>
    </location>
</feature>
<organism evidence="2">
    <name type="scientific">viral metagenome</name>
    <dbReference type="NCBI Taxonomy" id="1070528"/>
    <lineage>
        <taxon>unclassified sequences</taxon>
        <taxon>metagenomes</taxon>
        <taxon>organismal metagenomes</taxon>
    </lineage>
</organism>
<feature type="compositionally biased region" description="Polar residues" evidence="1">
    <location>
        <begin position="34"/>
        <end position="45"/>
    </location>
</feature>
<reference evidence="2" key="1">
    <citation type="journal article" date="2020" name="Nature">
        <title>Giant virus diversity and host interactions through global metagenomics.</title>
        <authorList>
            <person name="Schulz F."/>
            <person name="Roux S."/>
            <person name="Paez-Espino D."/>
            <person name="Jungbluth S."/>
            <person name="Walsh D.A."/>
            <person name="Denef V.J."/>
            <person name="McMahon K.D."/>
            <person name="Konstantinidis K.T."/>
            <person name="Eloe-Fadrosh E.A."/>
            <person name="Kyrpides N.C."/>
            <person name="Woyke T."/>
        </authorList>
    </citation>
    <scope>NUCLEOTIDE SEQUENCE</scope>
    <source>
        <strain evidence="2">GVMAG-M-3300023184-13</strain>
    </source>
</reference>
<evidence type="ECO:0000313" key="2">
    <source>
        <dbReference type="EMBL" id="QHT81784.1"/>
    </source>
</evidence>
<sequence>MPKKHKANNGHNAQQVSQVPQVPQIPQAPTQQVSQVPQAPTQQVSRAPAPSVTLQSEQLTAKELMPKEPTLNDLSMVAVTAQAAMKRSAIRLSEIQHEFEENRKAASHAQLQFAAAAAKASSDATALALALALEAFTP</sequence>
<feature type="compositionally biased region" description="Low complexity" evidence="1">
    <location>
        <begin position="14"/>
        <end position="33"/>
    </location>
</feature>
<proteinExistence type="predicted"/>
<protein>
    <submittedName>
        <fullName evidence="2">Uncharacterized protein</fullName>
    </submittedName>
</protein>